<evidence type="ECO:0000256" key="1">
    <source>
        <dbReference type="SAM" id="MobiDB-lite"/>
    </source>
</evidence>
<feature type="region of interest" description="Disordered" evidence="1">
    <location>
        <begin position="1"/>
        <end position="27"/>
    </location>
</feature>
<evidence type="ECO:0000313" key="3">
    <source>
        <dbReference type="Proteomes" id="UP000230791"/>
    </source>
</evidence>
<proteinExistence type="predicted"/>
<dbReference type="EMBL" id="NJPP01000023">
    <property type="protein sequence ID" value="PIT69273.1"/>
    <property type="molecule type" value="Genomic_DNA"/>
</dbReference>
<feature type="compositionally biased region" description="Basic and acidic residues" evidence="1">
    <location>
        <begin position="1"/>
        <end position="13"/>
    </location>
</feature>
<organism evidence="2 3">
    <name type="scientific">Bartonella tribocorum</name>
    <dbReference type="NCBI Taxonomy" id="85701"/>
    <lineage>
        <taxon>Bacteria</taxon>
        <taxon>Pseudomonadati</taxon>
        <taxon>Pseudomonadota</taxon>
        <taxon>Alphaproteobacteria</taxon>
        <taxon>Hyphomicrobiales</taxon>
        <taxon>Bartonellaceae</taxon>
        <taxon>Bartonella</taxon>
    </lineage>
</organism>
<name>A0A2M6USW7_9HYPH</name>
<reference evidence="2 3" key="1">
    <citation type="submission" date="2017-06" db="EMBL/GenBank/DDBJ databases">
        <title>Draft genome of Bartonella tribocorum C635.</title>
        <authorList>
            <person name="Hadjadj L."/>
            <person name="Jiyipong T."/>
            <person name="Diene S.M."/>
            <person name="Morand S."/>
            <person name="Rolain J.-M."/>
        </authorList>
    </citation>
    <scope>NUCLEOTIDE SEQUENCE [LARGE SCALE GENOMIC DNA]</scope>
    <source>
        <strain evidence="2 3">C635</strain>
    </source>
</reference>
<protein>
    <submittedName>
        <fullName evidence="2">Uncharacterized protein</fullName>
    </submittedName>
</protein>
<dbReference type="AlphaFoldDB" id="A0A2M6USW7"/>
<comment type="caution">
    <text evidence="2">The sequence shown here is derived from an EMBL/GenBank/DDBJ whole genome shotgun (WGS) entry which is preliminary data.</text>
</comment>
<accession>A0A2M6USW7</accession>
<evidence type="ECO:0000313" key="2">
    <source>
        <dbReference type="EMBL" id="PIT69273.1"/>
    </source>
</evidence>
<sequence>MRNKNVQEKHASDEPSQMPRGGLQHPRAGKGCEGAGLSFCYQLALLLRVEMVELNECILFDAQSREIAEILTRL</sequence>
<dbReference type="Proteomes" id="UP000230791">
    <property type="component" value="Unassembled WGS sequence"/>
</dbReference>
<dbReference type="RefSeq" id="WP_143434456.1">
    <property type="nucleotide sequence ID" value="NZ_CADDYJ010000019.1"/>
</dbReference>
<gene>
    <name evidence="2" type="ORF">CEV08_06460</name>
</gene>